<proteinExistence type="predicted"/>
<gene>
    <name evidence="1" type="ORF">K443DRAFT_680851</name>
</gene>
<dbReference type="Proteomes" id="UP000054477">
    <property type="component" value="Unassembled WGS sequence"/>
</dbReference>
<accession>A0A0C9XAG7</accession>
<name>A0A0C9XAG7_9AGAR</name>
<dbReference type="EMBL" id="KN838670">
    <property type="protein sequence ID" value="KIJ98418.1"/>
    <property type="molecule type" value="Genomic_DNA"/>
</dbReference>
<dbReference type="AlphaFoldDB" id="A0A0C9XAG7"/>
<reference evidence="1 2" key="1">
    <citation type="submission" date="2014-04" db="EMBL/GenBank/DDBJ databases">
        <authorList>
            <consortium name="DOE Joint Genome Institute"/>
            <person name="Kuo A."/>
            <person name="Kohler A."/>
            <person name="Nagy L.G."/>
            <person name="Floudas D."/>
            <person name="Copeland A."/>
            <person name="Barry K.W."/>
            <person name="Cichocki N."/>
            <person name="Veneault-Fourrey C."/>
            <person name="LaButti K."/>
            <person name="Lindquist E.A."/>
            <person name="Lipzen A."/>
            <person name="Lundell T."/>
            <person name="Morin E."/>
            <person name="Murat C."/>
            <person name="Sun H."/>
            <person name="Tunlid A."/>
            <person name="Henrissat B."/>
            <person name="Grigoriev I.V."/>
            <person name="Hibbett D.S."/>
            <person name="Martin F."/>
            <person name="Nordberg H.P."/>
            <person name="Cantor M.N."/>
            <person name="Hua S.X."/>
        </authorList>
    </citation>
    <scope>NUCLEOTIDE SEQUENCE [LARGE SCALE GENOMIC DNA]</scope>
    <source>
        <strain evidence="1 2">LaAM-08-1</strain>
    </source>
</reference>
<sequence>MATPCPPAEALPVLCATFAKIEEKLIESIITHQLLAQDLYKLQPQYTLIVQEPWCHSSPLHVYFAILNEYLNHSTITLVFFRYLNHLRDLINVYEWPTVLEYHQSYFDHRVFDMRTWGEFGSWGLPDCKLMNQLGFTHPCMSTPEIMVPTQQLRVLGYREEPLLPITFILRRLTDPFGDYKECRDGHVTWRLNHTIYEQLSLFHLPYPFQDCSDWHYGILHGTNFVKGNSNRGEVPVKEVIKLLSYEAGKIPFLNLVAYQDFENSKKDAKKRSKV</sequence>
<protein>
    <submittedName>
        <fullName evidence="1">Uncharacterized protein</fullName>
    </submittedName>
</protein>
<keyword evidence="2" id="KW-1185">Reference proteome</keyword>
<evidence type="ECO:0000313" key="2">
    <source>
        <dbReference type="Proteomes" id="UP000054477"/>
    </source>
</evidence>
<dbReference type="STRING" id="1095629.A0A0C9XAG7"/>
<dbReference type="OrthoDB" id="2774821at2759"/>
<reference evidence="2" key="2">
    <citation type="submission" date="2015-01" db="EMBL/GenBank/DDBJ databases">
        <title>Evolutionary Origins and Diversification of the Mycorrhizal Mutualists.</title>
        <authorList>
            <consortium name="DOE Joint Genome Institute"/>
            <consortium name="Mycorrhizal Genomics Consortium"/>
            <person name="Kohler A."/>
            <person name="Kuo A."/>
            <person name="Nagy L.G."/>
            <person name="Floudas D."/>
            <person name="Copeland A."/>
            <person name="Barry K.W."/>
            <person name="Cichocki N."/>
            <person name="Veneault-Fourrey C."/>
            <person name="LaButti K."/>
            <person name="Lindquist E.A."/>
            <person name="Lipzen A."/>
            <person name="Lundell T."/>
            <person name="Morin E."/>
            <person name="Murat C."/>
            <person name="Riley R."/>
            <person name="Ohm R."/>
            <person name="Sun H."/>
            <person name="Tunlid A."/>
            <person name="Henrissat B."/>
            <person name="Grigoriev I.V."/>
            <person name="Hibbett D.S."/>
            <person name="Martin F."/>
        </authorList>
    </citation>
    <scope>NUCLEOTIDE SEQUENCE [LARGE SCALE GENOMIC DNA]</scope>
    <source>
        <strain evidence="2">LaAM-08-1</strain>
    </source>
</reference>
<organism evidence="1 2">
    <name type="scientific">Laccaria amethystina LaAM-08-1</name>
    <dbReference type="NCBI Taxonomy" id="1095629"/>
    <lineage>
        <taxon>Eukaryota</taxon>
        <taxon>Fungi</taxon>
        <taxon>Dikarya</taxon>
        <taxon>Basidiomycota</taxon>
        <taxon>Agaricomycotina</taxon>
        <taxon>Agaricomycetes</taxon>
        <taxon>Agaricomycetidae</taxon>
        <taxon>Agaricales</taxon>
        <taxon>Agaricineae</taxon>
        <taxon>Hydnangiaceae</taxon>
        <taxon>Laccaria</taxon>
    </lineage>
</organism>
<dbReference type="HOGENOM" id="CLU_829151_0_0_1"/>
<evidence type="ECO:0000313" key="1">
    <source>
        <dbReference type="EMBL" id="KIJ98418.1"/>
    </source>
</evidence>